<reference evidence="5 6" key="1">
    <citation type="submission" date="2021-06" db="EMBL/GenBank/DDBJ databases">
        <authorList>
            <person name="Sun Q."/>
            <person name="Li D."/>
        </authorList>
    </citation>
    <scope>NUCLEOTIDE SEQUENCE [LARGE SCALE GENOMIC DNA]</scope>
    <source>
        <strain evidence="5 6">MSJ-11</strain>
    </source>
</reference>
<proteinExistence type="predicted"/>
<dbReference type="EMBL" id="JAHLQF010000001">
    <property type="protein sequence ID" value="MBU5483427.1"/>
    <property type="molecule type" value="Genomic_DNA"/>
</dbReference>
<dbReference type="InterPro" id="IPR011991">
    <property type="entry name" value="ArsR-like_HTH"/>
</dbReference>
<evidence type="ECO:0000313" key="6">
    <source>
        <dbReference type="Proteomes" id="UP000726170"/>
    </source>
</evidence>
<sequence>MKLLNLSSSTKTTYEIHMKYSSLWECALGIAASTYDELHHTLEKSGKYWKDTIEKLPAAVEKELMYSKRHNTWKTLLQLLYLEDFTGLNSFLKYIRNLEEGELRFYSIPFLGLKNEEDRKNASIGNKEAMEELIKSCSNNKFFPSYIEFICNVPVDTLKNHLEILMKGWYEAVIKPDEEYILSVLKRDFENKNLMKKNLSPEKFVEWATGGRVYLPEPTITNVLLIPQYSYRPWTVEADSRDTKIFYYPVSDESIENSKDAYAPDFSLIQGYKALGDEMRLRIIKLLYEEDRTLQELTEKLNLAKSTVHHHLSMLRSVRLVKIVESKYQLNKEFLFLMESELKSYLER</sequence>
<dbReference type="Pfam" id="PF01022">
    <property type="entry name" value="HTH_5"/>
    <property type="match status" value="1"/>
</dbReference>
<accession>A0ABS6EF82</accession>
<evidence type="ECO:0000256" key="2">
    <source>
        <dbReference type="ARBA" id="ARBA00023125"/>
    </source>
</evidence>
<dbReference type="PANTHER" id="PTHR33154:SF18">
    <property type="entry name" value="ARSENICAL RESISTANCE OPERON REPRESSOR"/>
    <property type="match status" value="1"/>
</dbReference>
<evidence type="ECO:0000256" key="1">
    <source>
        <dbReference type="ARBA" id="ARBA00023015"/>
    </source>
</evidence>
<dbReference type="InterPro" id="IPR001845">
    <property type="entry name" value="HTH_ArsR_DNA-bd_dom"/>
</dbReference>
<dbReference type="SMART" id="SM00418">
    <property type="entry name" value="HTH_ARSR"/>
    <property type="match status" value="1"/>
</dbReference>
<dbReference type="CDD" id="cd00090">
    <property type="entry name" value="HTH_ARSR"/>
    <property type="match status" value="1"/>
</dbReference>
<dbReference type="InterPro" id="IPR051081">
    <property type="entry name" value="HTH_MetalResp_TranReg"/>
</dbReference>
<dbReference type="RefSeq" id="WP_216437807.1">
    <property type="nucleotide sequence ID" value="NZ_JAHLQF010000001.1"/>
</dbReference>
<protein>
    <submittedName>
        <fullName evidence="5">ArsR family transcriptional regulator</fullName>
    </submittedName>
</protein>
<dbReference type="PROSITE" id="PS50987">
    <property type="entry name" value="HTH_ARSR_2"/>
    <property type="match status" value="1"/>
</dbReference>
<comment type="caution">
    <text evidence="5">The sequence shown here is derived from an EMBL/GenBank/DDBJ whole genome shotgun (WGS) entry which is preliminary data.</text>
</comment>
<evidence type="ECO:0000313" key="5">
    <source>
        <dbReference type="EMBL" id="MBU5483427.1"/>
    </source>
</evidence>
<keyword evidence="1" id="KW-0805">Transcription regulation</keyword>
<organism evidence="5 6">
    <name type="scientific">Clostridium mobile</name>
    <dbReference type="NCBI Taxonomy" id="2841512"/>
    <lineage>
        <taxon>Bacteria</taxon>
        <taxon>Bacillati</taxon>
        <taxon>Bacillota</taxon>
        <taxon>Clostridia</taxon>
        <taxon>Eubacteriales</taxon>
        <taxon>Clostridiaceae</taxon>
        <taxon>Clostridium</taxon>
    </lineage>
</organism>
<gene>
    <name evidence="5" type="ORF">KQI86_03740</name>
</gene>
<keyword evidence="6" id="KW-1185">Reference proteome</keyword>
<evidence type="ECO:0000259" key="4">
    <source>
        <dbReference type="PROSITE" id="PS50987"/>
    </source>
</evidence>
<keyword evidence="2" id="KW-0238">DNA-binding</keyword>
<keyword evidence="3" id="KW-0804">Transcription</keyword>
<feature type="domain" description="HTH arsR-type" evidence="4">
    <location>
        <begin position="260"/>
        <end position="348"/>
    </location>
</feature>
<dbReference type="Proteomes" id="UP000726170">
    <property type="component" value="Unassembled WGS sequence"/>
</dbReference>
<name>A0ABS6EF82_9CLOT</name>
<evidence type="ECO:0000256" key="3">
    <source>
        <dbReference type="ARBA" id="ARBA00023163"/>
    </source>
</evidence>
<dbReference type="PANTHER" id="PTHR33154">
    <property type="entry name" value="TRANSCRIPTIONAL REGULATOR, ARSR FAMILY"/>
    <property type="match status" value="1"/>
</dbReference>